<feature type="transmembrane region" description="Helical" evidence="8">
    <location>
        <begin position="241"/>
        <end position="261"/>
    </location>
</feature>
<feature type="transmembrane region" description="Helical" evidence="8">
    <location>
        <begin position="438"/>
        <end position="458"/>
    </location>
</feature>
<gene>
    <name evidence="10" type="ORF">MUN88_18765</name>
</gene>
<feature type="transmembrane region" description="Helical" evidence="8">
    <location>
        <begin position="12"/>
        <end position="35"/>
    </location>
</feature>
<feature type="transmembrane region" description="Helical" evidence="8">
    <location>
        <begin position="316"/>
        <end position="333"/>
    </location>
</feature>
<keyword evidence="4 8" id="KW-0812">Transmembrane</keyword>
<evidence type="ECO:0000256" key="7">
    <source>
        <dbReference type="ARBA" id="ARBA00023136"/>
    </source>
</evidence>
<evidence type="ECO:0000256" key="1">
    <source>
        <dbReference type="ARBA" id="ARBA00004651"/>
    </source>
</evidence>
<dbReference type="InterPro" id="IPR036259">
    <property type="entry name" value="MFS_trans_sf"/>
</dbReference>
<comment type="caution">
    <text evidence="8">Lacks conserved residue(s) required for the propagation of feature annotation.</text>
</comment>
<keyword evidence="7 8" id="KW-0472">Membrane</keyword>
<proteinExistence type="inferred from homology"/>
<dbReference type="InterPro" id="IPR044772">
    <property type="entry name" value="NO3_transporter"/>
</dbReference>
<feature type="transmembrane region" description="Helical" evidence="8">
    <location>
        <begin position="354"/>
        <end position="371"/>
    </location>
</feature>
<name>A0ABY4EW39_9BACI</name>
<feature type="transmembrane region" description="Helical" evidence="8">
    <location>
        <begin position="166"/>
        <end position="188"/>
    </location>
</feature>
<accession>A0ABY4EW39</accession>
<dbReference type="Gene3D" id="1.20.1250.20">
    <property type="entry name" value="MFS general substrate transporter like domains"/>
    <property type="match status" value="2"/>
</dbReference>
<feature type="transmembrane region" description="Helical" evidence="8">
    <location>
        <begin position="377"/>
        <end position="401"/>
    </location>
</feature>
<dbReference type="InterPro" id="IPR004737">
    <property type="entry name" value="NO3_transporter_NarK/NarU-like"/>
</dbReference>
<keyword evidence="8" id="KW-1003">Cell membrane</keyword>
<organism evidence="10 11">
    <name type="scientific">Gracilibacillus caseinilyticus</name>
    <dbReference type="NCBI Taxonomy" id="2932256"/>
    <lineage>
        <taxon>Bacteria</taxon>
        <taxon>Bacillati</taxon>
        <taxon>Bacillota</taxon>
        <taxon>Bacilli</taxon>
        <taxon>Bacillales</taxon>
        <taxon>Bacillaceae</taxon>
        <taxon>Gracilibacillus</taxon>
    </lineage>
</organism>
<sequence length="483" mass="52885">MKTGYQGNIKTLGFTTLAFFITFVVWFNMAPFMSTLKQQFGLTNDEVALLTVANVTLTIPARYLIGMFVDRFGPKRVFSSLLIILSIPCFAFALSTSFTQLMISRIFLALIGAGFVIGIRLVSEWFSTKSVGFAEGIYGGWGNFGSAAASMTLPALALLFGGEDGWRYAIALTGIISLVYGFLFMKIVEDTPEGITYRKPKKSGALEVTSYRDLTGLMFMSIPLFGILIFQSYRLWNLDFISLQVMIVIIVALVALFFYNLSKIWSVNKEHLEQGVPEKEKYSFKQVAILNFAYFCTFGSELAVVSMLPLFFEETFSLGVAQAGLIAGSFAFMNLMSRPSGGWFSDKFGRKKSLMIFIGGLAVGYMGMALIGSGWPIWVAVVVTMGCSFFVQAGEGAVFAMVPTIKKSVTGQISGMVGAYGNIGSVVFLTIFSMVSPSLFFILIGLSAVICFICMFFLEEPAKETTTETLKQPKAKAGNVATF</sequence>
<evidence type="ECO:0000256" key="2">
    <source>
        <dbReference type="ARBA" id="ARBA00008432"/>
    </source>
</evidence>
<dbReference type="Proteomes" id="UP000831782">
    <property type="component" value="Chromosome"/>
</dbReference>
<feature type="transmembrane region" description="Helical" evidence="8">
    <location>
        <begin position="288"/>
        <end position="310"/>
    </location>
</feature>
<dbReference type="InterPro" id="IPR020846">
    <property type="entry name" value="MFS_dom"/>
</dbReference>
<keyword evidence="5 8" id="KW-1133">Transmembrane helix</keyword>
<keyword evidence="11" id="KW-1185">Reference proteome</keyword>
<dbReference type="NCBIfam" id="TIGR00886">
    <property type="entry name" value="2A0108"/>
    <property type="match status" value="1"/>
</dbReference>
<evidence type="ECO:0000256" key="5">
    <source>
        <dbReference type="ARBA" id="ARBA00022989"/>
    </source>
</evidence>
<feature type="transmembrane region" description="Helical" evidence="8">
    <location>
        <begin position="47"/>
        <end position="65"/>
    </location>
</feature>
<keyword evidence="3 8" id="KW-0813">Transport</keyword>
<keyword evidence="6 8" id="KW-0534">Nitrate assimilation</keyword>
<comment type="subcellular location">
    <subcellularLocation>
        <location evidence="1 8">Cell membrane</location>
        <topology evidence="1 8">Multi-pass membrane protein</topology>
    </subcellularLocation>
</comment>
<dbReference type="PROSITE" id="PS50850">
    <property type="entry name" value="MFS"/>
    <property type="match status" value="1"/>
</dbReference>
<dbReference type="InterPro" id="IPR011701">
    <property type="entry name" value="MFS"/>
</dbReference>
<comment type="similarity">
    <text evidence="2 8">Belongs to the major facilitator superfamily. Nitrate/nitrite porter (TC 2.A.1.8) family.</text>
</comment>
<evidence type="ECO:0000259" key="9">
    <source>
        <dbReference type="PROSITE" id="PS50850"/>
    </source>
</evidence>
<dbReference type="PANTHER" id="PTHR23515">
    <property type="entry name" value="HIGH-AFFINITY NITRATE TRANSPORTER 2.3"/>
    <property type="match status" value="1"/>
</dbReference>
<reference evidence="10 11" key="1">
    <citation type="submission" date="2022-04" db="EMBL/GenBank/DDBJ databases">
        <title>Gracilibacillus sp. isolated from saltern.</title>
        <authorList>
            <person name="Won M."/>
            <person name="Lee C.-M."/>
            <person name="Woen H.-Y."/>
            <person name="Kwon S.-W."/>
        </authorList>
    </citation>
    <scope>NUCLEOTIDE SEQUENCE [LARGE SCALE GENOMIC DNA]</scope>
    <source>
        <strain evidence="10 11">SSWR10-1</strain>
    </source>
</reference>
<dbReference type="RefSeq" id="WP_244718050.1">
    <property type="nucleotide sequence ID" value="NZ_CP095072.1"/>
</dbReference>
<dbReference type="CDD" id="cd17341">
    <property type="entry name" value="MFS_NRT2_like"/>
    <property type="match status" value="1"/>
</dbReference>
<evidence type="ECO:0000313" key="11">
    <source>
        <dbReference type="Proteomes" id="UP000831782"/>
    </source>
</evidence>
<feature type="transmembrane region" description="Helical" evidence="8">
    <location>
        <begin position="77"/>
        <end position="94"/>
    </location>
</feature>
<feature type="transmembrane region" description="Helical" evidence="8">
    <location>
        <begin position="413"/>
        <end position="432"/>
    </location>
</feature>
<protein>
    <recommendedName>
        <fullName evidence="8">Nitrate/nitrite transporter</fullName>
    </recommendedName>
</protein>
<feature type="transmembrane region" description="Helical" evidence="8">
    <location>
        <begin position="106"/>
        <end position="126"/>
    </location>
</feature>
<feature type="domain" description="Major facilitator superfamily (MFS) profile" evidence="9">
    <location>
        <begin position="11"/>
        <end position="463"/>
    </location>
</feature>
<evidence type="ECO:0000313" key="10">
    <source>
        <dbReference type="EMBL" id="UOQ48072.1"/>
    </source>
</evidence>
<evidence type="ECO:0000256" key="3">
    <source>
        <dbReference type="ARBA" id="ARBA00022448"/>
    </source>
</evidence>
<evidence type="ECO:0000256" key="6">
    <source>
        <dbReference type="ARBA" id="ARBA00023063"/>
    </source>
</evidence>
<dbReference type="EMBL" id="CP095072">
    <property type="protein sequence ID" value="UOQ48072.1"/>
    <property type="molecule type" value="Genomic_DNA"/>
</dbReference>
<dbReference type="SUPFAM" id="SSF103473">
    <property type="entry name" value="MFS general substrate transporter"/>
    <property type="match status" value="1"/>
</dbReference>
<evidence type="ECO:0000256" key="4">
    <source>
        <dbReference type="ARBA" id="ARBA00022692"/>
    </source>
</evidence>
<feature type="transmembrane region" description="Helical" evidence="8">
    <location>
        <begin position="138"/>
        <end position="160"/>
    </location>
</feature>
<dbReference type="Pfam" id="PF07690">
    <property type="entry name" value="MFS_1"/>
    <property type="match status" value="2"/>
</dbReference>
<feature type="transmembrane region" description="Helical" evidence="8">
    <location>
        <begin position="209"/>
        <end position="229"/>
    </location>
</feature>
<evidence type="ECO:0000256" key="8">
    <source>
        <dbReference type="RuleBase" id="RU366033"/>
    </source>
</evidence>